<dbReference type="GO" id="GO:0046872">
    <property type="term" value="F:metal ion binding"/>
    <property type="evidence" value="ECO:0007669"/>
    <property type="project" value="UniProtKB-KW"/>
</dbReference>
<evidence type="ECO:0000256" key="5">
    <source>
        <dbReference type="ARBA" id="ARBA00022723"/>
    </source>
</evidence>
<keyword evidence="5 10" id="KW-0479">Metal-binding</keyword>
<comment type="subcellular location">
    <subcellularLocation>
        <location evidence="10">Cytoplasm</location>
    </subcellularLocation>
</comment>
<evidence type="ECO:0000256" key="8">
    <source>
        <dbReference type="ARBA" id="ARBA00023229"/>
    </source>
</evidence>
<feature type="binding site" evidence="10">
    <location>
        <position position="22"/>
    </location>
    <ligand>
        <name>Mn(2+)</name>
        <dbReference type="ChEBI" id="CHEBI:29035"/>
    </ligand>
</feature>
<keyword evidence="14" id="KW-1185">Reference proteome</keyword>
<evidence type="ECO:0000256" key="2">
    <source>
        <dbReference type="ARBA" id="ARBA00007579"/>
    </source>
</evidence>
<evidence type="ECO:0000259" key="12">
    <source>
        <dbReference type="PROSITE" id="PS51462"/>
    </source>
</evidence>
<dbReference type="InterPro" id="IPR015797">
    <property type="entry name" value="NUDIX_hydrolase-like_dom_sf"/>
</dbReference>
<dbReference type="AlphaFoldDB" id="A0A849KVE2"/>
<evidence type="ECO:0000313" key="13">
    <source>
        <dbReference type="EMBL" id="NNU79358.1"/>
    </source>
</evidence>
<reference evidence="13 14" key="1">
    <citation type="submission" date="2020-05" db="EMBL/GenBank/DDBJ databases">
        <title>Gimesia benthica sp. nov., a novel planctomycete isolated from a deep-sea water sample of the Northwest Indian Ocean.</title>
        <authorList>
            <person name="Wang J."/>
            <person name="Ruan C."/>
            <person name="Song L."/>
            <person name="Zhu Y."/>
            <person name="Li A."/>
            <person name="Zheng X."/>
            <person name="Wang L."/>
            <person name="Lu Z."/>
            <person name="Huang Y."/>
            <person name="Du W."/>
            <person name="Zhou Y."/>
            <person name="Huang L."/>
            <person name="Dai X."/>
        </authorList>
    </citation>
    <scope>NUCLEOTIDE SEQUENCE [LARGE SCALE GENOMIC DNA]</scope>
    <source>
        <strain evidence="13 14">YYQ-30</strain>
    </source>
</reference>
<feature type="binding site" evidence="10">
    <location>
        <position position="110"/>
    </location>
    <ligand>
        <name>Mn(2+)</name>
        <dbReference type="ChEBI" id="CHEBI:29035"/>
    </ligand>
</feature>
<dbReference type="CDD" id="cd02885">
    <property type="entry name" value="NUDIX_IPP_Isomerase"/>
    <property type="match status" value="1"/>
</dbReference>
<evidence type="ECO:0000256" key="1">
    <source>
        <dbReference type="ARBA" id="ARBA00004826"/>
    </source>
</evidence>
<comment type="function">
    <text evidence="10">Catalyzes the 1,3-allylic rearrangement of the homoallylic substrate isopentenyl (IPP) to its highly electrophilic allylic isomer, dimethylallyl diphosphate (DMAPP).</text>
</comment>
<keyword evidence="8 10" id="KW-0414">Isoprene biosynthesis</keyword>
<dbReference type="NCBIfam" id="NF002995">
    <property type="entry name" value="PRK03759.1"/>
    <property type="match status" value="1"/>
</dbReference>
<evidence type="ECO:0000256" key="6">
    <source>
        <dbReference type="ARBA" id="ARBA00022842"/>
    </source>
</evidence>
<dbReference type="HAMAP" id="MF_00202">
    <property type="entry name" value="Idi"/>
    <property type="match status" value="1"/>
</dbReference>
<evidence type="ECO:0000313" key="14">
    <source>
        <dbReference type="Proteomes" id="UP000572377"/>
    </source>
</evidence>
<evidence type="ECO:0000256" key="7">
    <source>
        <dbReference type="ARBA" id="ARBA00023211"/>
    </source>
</evidence>
<evidence type="ECO:0000256" key="10">
    <source>
        <dbReference type="HAMAP-Rule" id="MF_00202"/>
    </source>
</evidence>
<protein>
    <recommendedName>
        <fullName evidence="3 10">Isopentenyl-diphosphate Delta-isomerase</fullName>
        <shortName evidence="10">IPP isomerase</shortName>
        <ecNumber evidence="3 10">5.3.3.2</ecNumber>
    </recommendedName>
    <alternativeName>
        <fullName evidence="10">IPP:DMAPP isomerase</fullName>
    </alternativeName>
    <alternativeName>
        <fullName evidence="10">Isopentenyl pyrophosphate isomerase</fullName>
    </alternativeName>
</protein>
<feature type="binding site" evidence="10">
    <location>
        <position position="108"/>
    </location>
    <ligand>
        <name>Mn(2+)</name>
        <dbReference type="ChEBI" id="CHEBI:29035"/>
    </ligand>
</feature>
<keyword evidence="6 10" id="KW-0460">Magnesium</keyword>
<feature type="binding site" evidence="10">
    <location>
        <position position="28"/>
    </location>
    <ligand>
        <name>Mn(2+)</name>
        <dbReference type="ChEBI" id="CHEBI:29035"/>
    </ligand>
</feature>
<dbReference type="EMBL" id="JABFBC010000001">
    <property type="protein sequence ID" value="NNU79358.1"/>
    <property type="molecule type" value="Genomic_DNA"/>
</dbReference>
<dbReference type="GO" id="GO:0050992">
    <property type="term" value="P:dimethylallyl diphosphate biosynthetic process"/>
    <property type="evidence" value="ECO:0007669"/>
    <property type="project" value="UniProtKB-UniRule"/>
</dbReference>
<comment type="catalytic activity">
    <reaction evidence="10">
        <text>isopentenyl diphosphate = dimethylallyl diphosphate</text>
        <dbReference type="Rhea" id="RHEA:23284"/>
        <dbReference type="ChEBI" id="CHEBI:57623"/>
        <dbReference type="ChEBI" id="CHEBI:128769"/>
        <dbReference type="EC" id="5.3.3.2"/>
    </reaction>
</comment>
<keyword evidence="7 10" id="KW-0464">Manganese</keyword>
<comment type="pathway">
    <text evidence="1 10">Isoprenoid biosynthesis; dimethylallyl diphosphate biosynthesis; dimethylallyl diphosphate from isopentenyl diphosphate: step 1/1.</text>
</comment>
<dbReference type="PIRSF" id="PIRSF018427">
    <property type="entry name" value="Isopntndiph_ism"/>
    <property type="match status" value="1"/>
</dbReference>
<dbReference type="GO" id="GO:0009240">
    <property type="term" value="P:isopentenyl diphosphate biosynthetic process"/>
    <property type="evidence" value="ECO:0007669"/>
    <property type="project" value="TreeGrafter"/>
</dbReference>
<feature type="active site" evidence="10 11">
    <location>
        <position position="62"/>
    </location>
</feature>
<comment type="cofactor">
    <cofactor evidence="10">
        <name>Mn(2+)</name>
        <dbReference type="ChEBI" id="CHEBI:29035"/>
    </cofactor>
    <text evidence="10">Binds 1 Mn(2+) ion per subunit.</text>
</comment>
<name>A0A849KVE2_9RHOB</name>
<evidence type="ECO:0000256" key="3">
    <source>
        <dbReference type="ARBA" id="ARBA00012057"/>
    </source>
</evidence>
<evidence type="ECO:0000256" key="11">
    <source>
        <dbReference type="PIRSR" id="PIRSR018427-1"/>
    </source>
</evidence>
<sequence length="172" mass="19356">MTDLIPAWIEGKLEPVDKLEVHRRGLRHPAISVFVMDGEQTLIQRRALGKYHTPGLWANACCTHPAWGEDMAACALRRLREELGIEGLTPLPRDTVEYRADVGNGLTEHEVVSIFVVEGRPPLDPDPSEVMDTAWITLDALRERIAATPELFTPWLRIYLDRHADQIFGALA</sequence>
<feature type="binding site" evidence="10">
    <location>
        <position position="82"/>
    </location>
    <ligand>
        <name>Mg(2+)</name>
        <dbReference type="ChEBI" id="CHEBI:18420"/>
    </ligand>
</feature>
<dbReference type="Gene3D" id="3.90.79.10">
    <property type="entry name" value="Nucleoside Triphosphate Pyrophosphohydrolase"/>
    <property type="match status" value="1"/>
</dbReference>
<dbReference type="RefSeq" id="WP_171322253.1">
    <property type="nucleotide sequence ID" value="NZ_JABFBC010000001.1"/>
</dbReference>
<feature type="active site" evidence="10 11">
    <location>
        <position position="110"/>
    </location>
</feature>
<dbReference type="GO" id="GO:0004452">
    <property type="term" value="F:isopentenyl-diphosphate delta-isomerase activity"/>
    <property type="evidence" value="ECO:0007669"/>
    <property type="project" value="UniProtKB-UniRule"/>
</dbReference>
<dbReference type="UniPathway" id="UPA00059">
    <property type="reaction ID" value="UER00104"/>
</dbReference>
<dbReference type="Proteomes" id="UP000572377">
    <property type="component" value="Unassembled WGS sequence"/>
</dbReference>
<keyword evidence="9 10" id="KW-0413">Isomerase</keyword>
<comment type="similarity">
    <text evidence="2 10">Belongs to the IPP isomerase type 1 family.</text>
</comment>
<proteinExistence type="inferred from homology"/>
<accession>A0A849KVE2</accession>
<organism evidence="13 14">
    <name type="scientific">Halovulum dunhuangense</name>
    <dbReference type="NCBI Taxonomy" id="1505036"/>
    <lineage>
        <taxon>Bacteria</taxon>
        <taxon>Pseudomonadati</taxon>
        <taxon>Pseudomonadota</taxon>
        <taxon>Alphaproteobacteria</taxon>
        <taxon>Rhodobacterales</taxon>
        <taxon>Paracoccaceae</taxon>
        <taxon>Halovulum</taxon>
    </lineage>
</organism>
<evidence type="ECO:0000256" key="4">
    <source>
        <dbReference type="ARBA" id="ARBA00022490"/>
    </source>
</evidence>
<dbReference type="SUPFAM" id="SSF55811">
    <property type="entry name" value="Nudix"/>
    <property type="match status" value="1"/>
</dbReference>
<evidence type="ECO:0000256" key="9">
    <source>
        <dbReference type="ARBA" id="ARBA00023235"/>
    </source>
</evidence>
<comment type="caution">
    <text evidence="13">The sequence shown here is derived from an EMBL/GenBank/DDBJ whole genome shotgun (WGS) entry which is preliminary data.</text>
</comment>
<feature type="binding site" evidence="10">
    <location>
        <position position="64"/>
    </location>
    <ligand>
        <name>Mn(2+)</name>
        <dbReference type="ChEBI" id="CHEBI:29035"/>
    </ligand>
</feature>
<dbReference type="EC" id="5.3.3.2" evidence="3 10"/>
<dbReference type="PANTHER" id="PTHR10885">
    <property type="entry name" value="ISOPENTENYL-DIPHOSPHATE DELTA-ISOMERASE"/>
    <property type="match status" value="1"/>
</dbReference>
<keyword evidence="4 10" id="KW-0963">Cytoplasm</keyword>
<dbReference type="GO" id="GO:0005737">
    <property type="term" value="C:cytoplasm"/>
    <property type="evidence" value="ECO:0007669"/>
    <property type="project" value="UniProtKB-SubCell"/>
</dbReference>
<dbReference type="PROSITE" id="PS51462">
    <property type="entry name" value="NUDIX"/>
    <property type="match status" value="1"/>
</dbReference>
<dbReference type="Pfam" id="PF00293">
    <property type="entry name" value="NUDIX"/>
    <property type="match status" value="1"/>
</dbReference>
<comment type="cofactor">
    <cofactor evidence="10">
        <name>Mg(2+)</name>
        <dbReference type="ChEBI" id="CHEBI:18420"/>
    </cofactor>
    <text evidence="10">Binds 1 Mg(2+) ion per subunit. The magnesium ion binds only when substrate is bound.</text>
</comment>
<gene>
    <name evidence="10 13" type="primary">idi</name>
    <name evidence="13" type="ORF">HMH01_02800</name>
</gene>
<dbReference type="PANTHER" id="PTHR10885:SF0">
    <property type="entry name" value="ISOPENTENYL-DIPHOSPHATE DELTA-ISOMERASE"/>
    <property type="match status" value="1"/>
</dbReference>
<dbReference type="InterPro" id="IPR011876">
    <property type="entry name" value="IsopentenylPP_isomerase_typ1"/>
</dbReference>
<dbReference type="NCBIfam" id="TIGR02150">
    <property type="entry name" value="IPP_isom_1"/>
    <property type="match status" value="1"/>
</dbReference>
<dbReference type="InterPro" id="IPR056375">
    <property type="entry name" value="Idi_bact"/>
</dbReference>
<feature type="domain" description="Nudix hydrolase" evidence="12">
    <location>
        <begin position="26"/>
        <end position="158"/>
    </location>
</feature>
<dbReference type="InterPro" id="IPR000086">
    <property type="entry name" value="NUDIX_hydrolase_dom"/>
</dbReference>